<reference evidence="3 4" key="1">
    <citation type="journal article" date="2015" name="Int. J. Syst. Evol. Microbiol.">
        <title>Carboxylicivirga linearis sp. nov., isolated from a sea cucumber culture pond.</title>
        <authorList>
            <person name="Wang F.Q."/>
            <person name="Zhou Y.X."/>
            <person name="Lin X.Z."/>
            <person name="Chen G.J."/>
            <person name="Du Z.J."/>
        </authorList>
    </citation>
    <scope>NUCLEOTIDE SEQUENCE [LARGE SCALE GENOMIC DNA]</scope>
    <source>
        <strain evidence="3 4">FB218</strain>
    </source>
</reference>
<keyword evidence="1" id="KW-1133">Transmembrane helix</keyword>
<evidence type="ECO:0000313" key="3">
    <source>
        <dbReference type="EMBL" id="MBS2101160.1"/>
    </source>
</evidence>
<proteinExistence type="predicted"/>
<evidence type="ECO:0000313" key="4">
    <source>
        <dbReference type="Proteomes" id="UP000708576"/>
    </source>
</evidence>
<feature type="domain" description="Conjugative transposon TraM C-terminal" evidence="2">
    <location>
        <begin position="232"/>
        <end position="374"/>
    </location>
</feature>
<accession>A0ABS5K1U9</accession>
<protein>
    <submittedName>
        <fullName evidence="3">Conjugative transposon protein TraM</fullName>
    </submittedName>
</protein>
<keyword evidence="1" id="KW-0812">Transmembrane</keyword>
<dbReference type="Pfam" id="PF12508">
    <property type="entry name" value="Transposon_TraM"/>
    <property type="match status" value="1"/>
</dbReference>
<name>A0ABS5K1U9_9BACT</name>
<dbReference type="RefSeq" id="WP_212220407.1">
    <property type="nucleotide sequence ID" value="NZ_JAGUCO010000044.1"/>
</dbReference>
<keyword evidence="1" id="KW-0472">Membrane</keyword>
<dbReference type="InterPro" id="IPR055407">
    <property type="entry name" value="TraM_C"/>
</dbReference>
<comment type="caution">
    <text evidence="3">The sequence shown here is derived from an EMBL/GenBank/DDBJ whole genome shotgun (WGS) entry which is preliminary data.</text>
</comment>
<sequence>MKEILIKNKQLLVPPLIVLPFLFLIFYVLGGGQGTDLKQPEEQVDGANYQLPEADRKIGILDKKEAYQRQEKQNEERPVSFSFDSLSGPEQIQLSDELGKEEARDIMNRHMNQQKESVKDALTEPGSQETQVVTKSEATVNSKMTKTQKSQYSQKKKAQPYVGEVNPSLSSFEAMETLIYNHEKMARQNDSLLRELQKMQYQRKPEDKNEVLKVKVSEKLQRQSVTDDPVIMVSVMNDCTVRSGNRVMICLEKDILIDGINIKAGTLIYGLCKSDNERLQIQVTSIPARGTFLPVDLAAYDTDGIKGLYVPDRAARKIYKDVVGDINPSVLFTPEGEALTYMGLNAAGDMARNMTKSVREKKVHLRQNTLIILKNN</sequence>
<keyword evidence="4" id="KW-1185">Reference proteome</keyword>
<gene>
    <name evidence="3" type="primary">traM</name>
    <name evidence="3" type="ORF">KEM10_22940</name>
</gene>
<feature type="transmembrane region" description="Helical" evidence="1">
    <location>
        <begin position="12"/>
        <end position="30"/>
    </location>
</feature>
<evidence type="ECO:0000259" key="2">
    <source>
        <dbReference type="Pfam" id="PF12508"/>
    </source>
</evidence>
<dbReference type="EMBL" id="JAGUCO010000044">
    <property type="protein sequence ID" value="MBS2101160.1"/>
    <property type="molecule type" value="Genomic_DNA"/>
</dbReference>
<evidence type="ECO:0000256" key="1">
    <source>
        <dbReference type="SAM" id="Phobius"/>
    </source>
</evidence>
<organism evidence="3 4">
    <name type="scientific">Carboxylicivirga linearis</name>
    <dbReference type="NCBI Taxonomy" id="1628157"/>
    <lineage>
        <taxon>Bacteria</taxon>
        <taxon>Pseudomonadati</taxon>
        <taxon>Bacteroidota</taxon>
        <taxon>Bacteroidia</taxon>
        <taxon>Marinilabiliales</taxon>
        <taxon>Marinilabiliaceae</taxon>
        <taxon>Carboxylicivirga</taxon>
    </lineage>
</organism>
<dbReference type="Proteomes" id="UP000708576">
    <property type="component" value="Unassembled WGS sequence"/>
</dbReference>